<dbReference type="Gene3D" id="3.30.750.140">
    <property type="match status" value="1"/>
</dbReference>
<dbReference type="RefSeq" id="WP_075004960.1">
    <property type="nucleotide sequence ID" value="NZ_FOAP01000001.1"/>
</dbReference>
<proteinExistence type="predicted"/>
<evidence type="ECO:0000313" key="2">
    <source>
        <dbReference type="EMBL" id="SEK51801.1"/>
    </source>
</evidence>
<evidence type="ECO:0000256" key="1">
    <source>
        <dbReference type="SAM" id="MobiDB-lite"/>
    </source>
</evidence>
<feature type="compositionally biased region" description="Polar residues" evidence="1">
    <location>
        <begin position="86"/>
        <end position="104"/>
    </location>
</feature>
<feature type="compositionally biased region" description="Basic and acidic residues" evidence="1">
    <location>
        <begin position="105"/>
        <end position="116"/>
    </location>
</feature>
<protein>
    <recommendedName>
        <fullName evidence="4">Flagellar hook-length control protein FliK</fullName>
    </recommendedName>
</protein>
<feature type="compositionally biased region" description="Basic and acidic residues" evidence="1">
    <location>
        <begin position="24"/>
        <end position="35"/>
    </location>
</feature>
<feature type="region of interest" description="Disordered" evidence="1">
    <location>
        <begin position="24"/>
        <end position="216"/>
    </location>
</feature>
<dbReference type="InterPro" id="IPR038610">
    <property type="entry name" value="FliK-like_C_sf"/>
</dbReference>
<feature type="compositionally biased region" description="Basic and acidic residues" evidence="1">
    <location>
        <begin position="70"/>
        <end position="85"/>
    </location>
</feature>
<dbReference type="Proteomes" id="UP000182719">
    <property type="component" value="Unassembled WGS sequence"/>
</dbReference>
<feature type="compositionally biased region" description="Basic and acidic residues" evidence="1">
    <location>
        <begin position="145"/>
        <end position="194"/>
    </location>
</feature>
<evidence type="ECO:0008006" key="4">
    <source>
        <dbReference type="Google" id="ProtNLM"/>
    </source>
</evidence>
<name>A0A1H7HND4_STIAU</name>
<keyword evidence="3" id="KW-1185">Reference proteome</keyword>
<gene>
    <name evidence="2" type="ORF">SAMN05444354_101770</name>
</gene>
<evidence type="ECO:0000313" key="3">
    <source>
        <dbReference type="Proteomes" id="UP000182719"/>
    </source>
</evidence>
<dbReference type="OrthoDB" id="5498778at2"/>
<feature type="compositionally biased region" description="Low complexity" evidence="1">
    <location>
        <begin position="43"/>
        <end position="66"/>
    </location>
</feature>
<organism evidence="2 3">
    <name type="scientific">Stigmatella aurantiaca</name>
    <dbReference type="NCBI Taxonomy" id="41"/>
    <lineage>
        <taxon>Bacteria</taxon>
        <taxon>Pseudomonadati</taxon>
        <taxon>Myxococcota</taxon>
        <taxon>Myxococcia</taxon>
        <taxon>Myxococcales</taxon>
        <taxon>Cystobacterineae</taxon>
        <taxon>Archangiaceae</taxon>
        <taxon>Stigmatella</taxon>
    </lineage>
</organism>
<dbReference type="EMBL" id="FOAP01000001">
    <property type="protein sequence ID" value="SEK51801.1"/>
    <property type="molecule type" value="Genomic_DNA"/>
</dbReference>
<reference evidence="3" key="1">
    <citation type="submission" date="2016-10" db="EMBL/GenBank/DDBJ databases">
        <authorList>
            <person name="Varghese N."/>
            <person name="Submissions S."/>
        </authorList>
    </citation>
    <scope>NUCLEOTIDE SEQUENCE [LARGE SCALE GENOMIC DNA]</scope>
    <source>
        <strain evidence="3">DSM 17044</strain>
    </source>
</reference>
<dbReference type="AlphaFoldDB" id="A0A1H7HND4"/>
<sequence length="336" mass="35917">MSRVEDDRDAERIAQRLIQERQLAEAKGKQRKDGETAFSKLVQQSQTDKGQTQQKQETKQTFAQATLARLLKESGTKEAGAELRQQEGTQAQQSGLRQDTTRAQGRQDAKALDERVLQGQTGEARQTAEGRQTESSQGGAASASRRHDEGVSEARTEARHTEGKAESDSEADEKSSLSRSEGRSGQKGSLKADADAGGGQGGGGKDKKEGGGDAAAAAGFRFNPALMAPVPVAKPKPNTGSERMRAVANEIAQKIVERARVGTNGAGAAEFQIDLRSNVLSGLSIKLSAKNGKIQAVFSGSDRDVLKMIEEQKEGLKSALTSRGLKLEDLRFEVRA</sequence>
<accession>A0A1H7HND4</accession>